<reference evidence="2 3" key="1">
    <citation type="submission" date="2016-11" db="EMBL/GenBank/DDBJ databases">
        <authorList>
            <person name="Jaros S."/>
            <person name="Januszkiewicz K."/>
            <person name="Wedrychowicz H."/>
        </authorList>
    </citation>
    <scope>NUCLEOTIDE SEQUENCE [LARGE SCALE GENOMIC DNA]</scope>
    <source>
        <strain evidence="2 3">ATCC 23634</strain>
    </source>
</reference>
<feature type="transmembrane region" description="Helical" evidence="1">
    <location>
        <begin position="67"/>
        <end position="89"/>
    </location>
</feature>
<protein>
    <submittedName>
        <fullName evidence="2">Multicomponent Na+:H+ antiporter subunit G</fullName>
    </submittedName>
</protein>
<evidence type="ECO:0000256" key="1">
    <source>
        <dbReference type="SAM" id="Phobius"/>
    </source>
</evidence>
<keyword evidence="1" id="KW-0472">Membrane</keyword>
<keyword evidence="3" id="KW-1185">Reference proteome</keyword>
<feature type="transmembrane region" description="Helical" evidence="1">
    <location>
        <begin position="42"/>
        <end position="61"/>
    </location>
</feature>
<dbReference type="RefSeq" id="WP_072345093.1">
    <property type="nucleotide sequence ID" value="NZ_FPKU01000003.1"/>
</dbReference>
<keyword evidence="1" id="KW-0812">Transmembrane</keyword>
<dbReference type="PANTHER" id="PTHR34703:SF1">
    <property type="entry name" value="ANTIPORTER SUBUNIT MNHG2-RELATED"/>
    <property type="match status" value="1"/>
</dbReference>
<dbReference type="GO" id="GO:0015385">
    <property type="term" value="F:sodium:proton antiporter activity"/>
    <property type="evidence" value="ECO:0007669"/>
    <property type="project" value="TreeGrafter"/>
</dbReference>
<dbReference type="PANTHER" id="PTHR34703">
    <property type="entry name" value="ANTIPORTER SUBUNIT MNHG2-RELATED"/>
    <property type="match status" value="1"/>
</dbReference>
<keyword evidence="1" id="KW-1133">Transmembrane helix</keyword>
<dbReference type="Pfam" id="PF03334">
    <property type="entry name" value="PhaG_MnhG_YufB"/>
    <property type="match status" value="1"/>
</dbReference>
<dbReference type="InterPro" id="IPR005133">
    <property type="entry name" value="PhaG_MnhG_YufB"/>
</dbReference>
<evidence type="ECO:0000313" key="3">
    <source>
        <dbReference type="Proteomes" id="UP000183447"/>
    </source>
</evidence>
<dbReference type="STRING" id="665118.SAMN02983003_3074"/>
<dbReference type="NCBIfam" id="NF009314">
    <property type="entry name" value="PRK12674.1-2"/>
    <property type="match status" value="1"/>
</dbReference>
<accession>A0A1K2I0K3</accession>
<dbReference type="Proteomes" id="UP000183447">
    <property type="component" value="Unassembled WGS sequence"/>
</dbReference>
<organism evidence="2 3">
    <name type="scientific">Devosia enhydra</name>
    <dbReference type="NCBI Taxonomy" id="665118"/>
    <lineage>
        <taxon>Bacteria</taxon>
        <taxon>Pseudomonadati</taxon>
        <taxon>Pseudomonadota</taxon>
        <taxon>Alphaproteobacteria</taxon>
        <taxon>Hyphomicrobiales</taxon>
        <taxon>Devosiaceae</taxon>
        <taxon>Devosia</taxon>
    </lineage>
</organism>
<dbReference type="EMBL" id="FPKU01000003">
    <property type="protein sequence ID" value="SFZ85902.1"/>
    <property type="molecule type" value="Genomic_DNA"/>
</dbReference>
<evidence type="ECO:0000313" key="2">
    <source>
        <dbReference type="EMBL" id="SFZ85902.1"/>
    </source>
</evidence>
<name>A0A1K2I0K3_9HYPH</name>
<sequence length="116" mass="12239">MSIAELFALIAALFVVIGSVFVLLATIGLLRLPDLYTRMHAASKAGAIGSGLLLIAIALVAQDGAVTIRALFGLVFIVLTTPVSAHLLARAAYRVGLRPHSTTRLDELADYTPPRS</sequence>
<dbReference type="OrthoDB" id="4427992at2"/>
<dbReference type="NCBIfam" id="TIGR01300">
    <property type="entry name" value="CPA3_mnhG_phaG"/>
    <property type="match status" value="1"/>
</dbReference>
<proteinExistence type="predicted"/>
<gene>
    <name evidence="2" type="ORF">SAMN02983003_3074</name>
</gene>
<dbReference type="AlphaFoldDB" id="A0A1K2I0K3"/>
<feature type="transmembrane region" description="Helical" evidence="1">
    <location>
        <begin position="6"/>
        <end position="30"/>
    </location>
</feature>